<dbReference type="RefSeq" id="WP_327793707.1">
    <property type="nucleotide sequence ID" value="NZ_JADQAZ010000002.1"/>
</dbReference>
<dbReference type="InterPro" id="IPR032710">
    <property type="entry name" value="NTF2-like_dom_sf"/>
</dbReference>
<comment type="caution">
    <text evidence="1">The sequence shown here is derived from an EMBL/GenBank/DDBJ whole genome shotgun (WGS) entry which is preliminary data.</text>
</comment>
<keyword evidence="2" id="KW-1185">Reference proteome</keyword>
<dbReference type="AlphaFoldDB" id="A0AAP2G3Q2"/>
<dbReference type="Gene3D" id="3.10.450.50">
    <property type="match status" value="1"/>
</dbReference>
<dbReference type="Pfam" id="PF12893">
    <property type="entry name" value="Lumazine_bd_2"/>
    <property type="match status" value="1"/>
</dbReference>
<name>A0AAP2G3Q2_9RHOB</name>
<evidence type="ECO:0000313" key="2">
    <source>
        <dbReference type="Proteomes" id="UP001315686"/>
    </source>
</evidence>
<sequence>MTIQANLLAAIETYFDAIHNCDTAKLNAVFHPQSSLFDADNGSVFVEPIDSFSRDVAGRVSPASLGQPREAEVLMIDFLSPISATVKIRIRAHQSVFVDHLGFVQGAEGWQIVSKIWHLESSTDADEKLHGVAA</sequence>
<accession>A0AAP2G3Q2</accession>
<evidence type="ECO:0000313" key="1">
    <source>
        <dbReference type="EMBL" id="MBT0957475.1"/>
    </source>
</evidence>
<dbReference type="SUPFAM" id="SSF54427">
    <property type="entry name" value="NTF2-like"/>
    <property type="match status" value="1"/>
</dbReference>
<dbReference type="InterPro" id="IPR039437">
    <property type="entry name" value="FrzH/put_lumazine-bd"/>
</dbReference>
<dbReference type="EMBL" id="JADQAZ010000002">
    <property type="protein sequence ID" value="MBT0957475.1"/>
    <property type="molecule type" value="Genomic_DNA"/>
</dbReference>
<protein>
    <submittedName>
        <fullName evidence="1">Nuclear transport factor 2 family protein</fullName>
    </submittedName>
</protein>
<reference evidence="1 2" key="1">
    <citation type="journal article" date="2021" name="Arch. Microbiol.">
        <title>Harenicola maris gen. nov., sp. nov. isolated from the Sea of Japan shallow sediments.</title>
        <authorList>
            <person name="Romanenko L.A."/>
            <person name="Kurilenko V.V."/>
            <person name="Chernysheva N.Y."/>
            <person name="Tekutyeva L.A."/>
            <person name="Velansky P.V."/>
            <person name="Svetashev V.I."/>
            <person name="Isaeva M.P."/>
        </authorList>
    </citation>
    <scope>NUCLEOTIDE SEQUENCE [LARGE SCALE GENOMIC DNA]</scope>
    <source>
        <strain evidence="1 2">KMM 3653</strain>
    </source>
</reference>
<proteinExistence type="predicted"/>
<organism evidence="1 2">
    <name type="scientific">Harenicola maris</name>
    <dbReference type="NCBI Taxonomy" id="2841044"/>
    <lineage>
        <taxon>Bacteria</taxon>
        <taxon>Pseudomonadati</taxon>
        <taxon>Pseudomonadota</taxon>
        <taxon>Alphaproteobacteria</taxon>
        <taxon>Rhodobacterales</taxon>
        <taxon>Paracoccaceae</taxon>
        <taxon>Harenicola</taxon>
    </lineage>
</organism>
<dbReference type="Proteomes" id="UP001315686">
    <property type="component" value="Unassembled WGS sequence"/>
</dbReference>
<gene>
    <name evidence="1" type="ORF">IV417_08755</name>
</gene>